<reference evidence="2 3" key="1">
    <citation type="submission" date="2016-10" db="EMBL/GenBank/DDBJ databases">
        <authorList>
            <person name="de Groot N.N."/>
        </authorList>
    </citation>
    <scope>NUCLEOTIDE SEQUENCE [LARGE SCALE GENOMIC DNA]</scope>
    <source>
        <strain evidence="2 3">DSM 16213</strain>
    </source>
</reference>
<feature type="region of interest" description="Disordered" evidence="1">
    <location>
        <begin position="73"/>
        <end position="98"/>
    </location>
</feature>
<evidence type="ECO:0000256" key="1">
    <source>
        <dbReference type="SAM" id="MobiDB-lite"/>
    </source>
</evidence>
<gene>
    <name evidence="2" type="ORF">SAMN04488003_1053</name>
</gene>
<feature type="region of interest" description="Disordered" evidence="1">
    <location>
        <begin position="40"/>
        <end position="59"/>
    </location>
</feature>
<organism evidence="2 3">
    <name type="scientific">Loktanella fryxellensis</name>
    <dbReference type="NCBI Taxonomy" id="245187"/>
    <lineage>
        <taxon>Bacteria</taxon>
        <taxon>Pseudomonadati</taxon>
        <taxon>Pseudomonadota</taxon>
        <taxon>Alphaproteobacteria</taxon>
        <taxon>Rhodobacterales</taxon>
        <taxon>Roseobacteraceae</taxon>
        <taxon>Loktanella</taxon>
    </lineage>
</organism>
<evidence type="ECO:0000313" key="2">
    <source>
        <dbReference type="EMBL" id="SEM80830.1"/>
    </source>
</evidence>
<keyword evidence="3" id="KW-1185">Reference proteome</keyword>
<proteinExistence type="predicted"/>
<evidence type="ECO:0000313" key="3">
    <source>
        <dbReference type="Proteomes" id="UP000199585"/>
    </source>
</evidence>
<dbReference type="EMBL" id="FOCI01000005">
    <property type="protein sequence ID" value="SEM80830.1"/>
    <property type="molecule type" value="Genomic_DNA"/>
</dbReference>
<name>A0A1H8BD24_9RHOB</name>
<protein>
    <submittedName>
        <fullName evidence="2">Uncharacterized protein</fullName>
    </submittedName>
</protein>
<dbReference type="AlphaFoldDB" id="A0A1H8BD24"/>
<accession>A0A1H8BD24</accession>
<sequence length="98" mass="10481">MVGKVRRGAMGKGPFEGSFLFEHIVLRVRNLATDHACAAPCNPHDRARSRARPVAPPIGGALPFTDDLCLTPCTARDTPPRTRRGDAQTANGPAQAIH</sequence>
<dbReference type="Proteomes" id="UP000199585">
    <property type="component" value="Unassembled WGS sequence"/>
</dbReference>
<dbReference type="STRING" id="245187.SAMN04488003_1053"/>